<name>A0ABT9WFR3_9BACL</name>
<organism evidence="3 4">
    <name type="scientific">Paenibacillus tundrae</name>
    <dbReference type="NCBI Taxonomy" id="528187"/>
    <lineage>
        <taxon>Bacteria</taxon>
        <taxon>Bacillati</taxon>
        <taxon>Bacillota</taxon>
        <taxon>Bacilli</taxon>
        <taxon>Bacillales</taxon>
        <taxon>Paenibacillaceae</taxon>
        <taxon>Paenibacillus</taxon>
    </lineage>
</organism>
<dbReference type="InterPro" id="IPR001173">
    <property type="entry name" value="Glyco_trans_2-like"/>
</dbReference>
<dbReference type="PANTHER" id="PTHR22916:SF3">
    <property type="entry name" value="UDP-GLCNAC:BETAGAL BETA-1,3-N-ACETYLGLUCOSAMINYLTRANSFERASE-LIKE PROTEIN 1"/>
    <property type="match status" value="1"/>
</dbReference>
<evidence type="ECO:0000259" key="2">
    <source>
        <dbReference type="Pfam" id="PF00535"/>
    </source>
</evidence>
<comment type="similarity">
    <text evidence="1">Belongs to the glycosyltransferase 2 family.</text>
</comment>
<dbReference type="Gene3D" id="3.90.550.10">
    <property type="entry name" value="Spore Coat Polysaccharide Biosynthesis Protein SpsA, Chain A"/>
    <property type="match status" value="1"/>
</dbReference>
<comment type="caution">
    <text evidence="3">The sequence shown here is derived from an EMBL/GenBank/DDBJ whole genome shotgun (WGS) entry which is preliminary data.</text>
</comment>
<sequence length="238" mass="27921">MEPKVSIVIPFYNCAYIDQAIYSAVHQTYPHIEVIVVDDGSTQYVERVQPFMDRITYIRKENGGTATALNEGIKRATGDYFVWLSSDDVMLLDRVEKQLGFMLKVKALFCHGAYHYVNADNEWMDTIRPEVGSRLEVLQVLLEGCPINGCTVMVEMDAFRKFGMFDTDFRYTHDYEMWLRLFPVYELFYFNDPLVSYRVHEKMGTKRHFDELKAEMERVQAKHRPTLLNLLHVGGYWQ</sequence>
<feature type="domain" description="Glycosyltransferase 2-like" evidence="2">
    <location>
        <begin position="6"/>
        <end position="143"/>
    </location>
</feature>
<dbReference type="Pfam" id="PF00535">
    <property type="entry name" value="Glycos_transf_2"/>
    <property type="match status" value="1"/>
</dbReference>
<dbReference type="Proteomes" id="UP001233836">
    <property type="component" value="Unassembled WGS sequence"/>
</dbReference>
<evidence type="ECO:0000313" key="4">
    <source>
        <dbReference type="Proteomes" id="UP001233836"/>
    </source>
</evidence>
<evidence type="ECO:0000313" key="3">
    <source>
        <dbReference type="EMBL" id="MDQ0172108.1"/>
    </source>
</evidence>
<gene>
    <name evidence="3" type="ORF">J2T19_003570</name>
</gene>
<keyword evidence="4" id="KW-1185">Reference proteome</keyword>
<dbReference type="SUPFAM" id="SSF53448">
    <property type="entry name" value="Nucleotide-diphospho-sugar transferases"/>
    <property type="match status" value="1"/>
</dbReference>
<dbReference type="EMBL" id="JAUSTI010000009">
    <property type="protein sequence ID" value="MDQ0172108.1"/>
    <property type="molecule type" value="Genomic_DNA"/>
</dbReference>
<dbReference type="PANTHER" id="PTHR22916">
    <property type="entry name" value="GLYCOSYLTRANSFERASE"/>
    <property type="match status" value="1"/>
</dbReference>
<protein>
    <submittedName>
        <fullName evidence="3">Glycosyltransferase involved in cell wall biosynthesis</fullName>
    </submittedName>
</protein>
<reference evidence="3 4" key="1">
    <citation type="submission" date="2023-07" db="EMBL/GenBank/DDBJ databases">
        <title>Sorghum-associated microbial communities from plants grown in Nebraska, USA.</title>
        <authorList>
            <person name="Schachtman D."/>
        </authorList>
    </citation>
    <scope>NUCLEOTIDE SEQUENCE [LARGE SCALE GENOMIC DNA]</scope>
    <source>
        <strain evidence="3 4">DS1314</strain>
    </source>
</reference>
<proteinExistence type="inferred from homology"/>
<evidence type="ECO:0000256" key="1">
    <source>
        <dbReference type="ARBA" id="ARBA00006739"/>
    </source>
</evidence>
<dbReference type="InterPro" id="IPR029044">
    <property type="entry name" value="Nucleotide-diphossugar_trans"/>
</dbReference>
<accession>A0ABT9WFR3</accession>
<dbReference type="RefSeq" id="WP_307217996.1">
    <property type="nucleotide sequence ID" value="NZ_JAUSTI010000009.1"/>
</dbReference>